<dbReference type="Pfam" id="PF01138">
    <property type="entry name" value="RNase_PH"/>
    <property type="match status" value="1"/>
</dbReference>
<comment type="caution">
    <text evidence="3">The sequence shown here is derived from an EMBL/GenBank/DDBJ whole genome shotgun (WGS) entry which is preliminary data.</text>
</comment>
<organism evidence="3 4">
    <name type="scientific">Trypanosoma rangeli SC58</name>
    <dbReference type="NCBI Taxonomy" id="429131"/>
    <lineage>
        <taxon>Eukaryota</taxon>
        <taxon>Discoba</taxon>
        <taxon>Euglenozoa</taxon>
        <taxon>Kinetoplastea</taxon>
        <taxon>Metakinetoplastina</taxon>
        <taxon>Trypanosomatida</taxon>
        <taxon>Trypanosomatidae</taxon>
        <taxon>Trypanosoma</taxon>
        <taxon>Herpetosoma</taxon>
    </lineage>
</organism>
<dbReference type="SUPFAM" id="SSF54211">
    <property type="entry name" value="Ribosomal protein S5 domain 2-like"/>
    <property type="match status" value="1"/>
</dbReference>
<dbReference type="AlphaFoldDB" id="A0A061IZQ1"/>
<dbReference type="GO" id="GO:0000177">
    <property type="term" value="C:cytoplasmic exosome (RNase complex)"/>
    <property type="evidence" value="ECO:0007669"/>
    <property type="project" value="TreeGrafter"/>
</dbReference>
<dbReference type="GO" id="GO:0000176">
    <property type="term" value="C:nuclear exosome (RNase complex)"/>
    <property type="evidence" value="ECO:0007669"/>
    <property type="project" value="TreeGrafter"/>
</dbReference>
<comment type="similarity">
    <text evidence="1">Belongs to the RNase PH family.</text>
</comment>
<dbReference type="InterPro" id="IPR050080">
    <property type="entry name" value="RNase_PH"/>
</dbReference>
<name>A0A061IZQ1_TRYRA</name>
<reference evidence="3 4" key="1">
    <citation type="submission" date="2013-07" db="EMBL/GenBank/DDBJ databases">
        <authorList>
            <person name="Stoco P.H."/>
            <person name="Wagner G."/>
            <person name="Gerber A."/>
            <person name="Zaha A."/>
            <person name="Thompson C."/>
            <person name="Bartholomeu D.C."/>
            <person name="Luckemeyer D.D."/>
            <person name="Bahia D."/>
            <person name="Loreto E."/>
            <person name="Prestes E.B."/>
            <person name="Lima F.M."/>
            <person name="Rodrigues-Luiz G."/>
            <person name="Vallejo G.A."/>
            <person name="Filho J.F."/>
            <person name="Monteiro K.M."/>
            <person name="Tyler K.M."/>
            <person name="de Almeida L.G."/>
            <person name="Ortiz M.F."/>
            <person name="Siervo M.A."/>
            <person name="de Moraes M.H."/>
            <person name="Cunha O.L."/>
            <person name="Mendonca-Neto R."/>
            <person name="Silva R."/>
            <person name="Teixeira S.M."/>
            <person name="Murta S.M."/>
            <person name="Sincero T.C."/>
            <person name="Mendes T.A."/>
            <person name="Urmenyi T.P."/>
            <person name="Silva V.G."/>
            <person name="da Rocha W.D."/>
            <person name="Andersson B."/>
            <person name="Romanha A.J."/>
            <person name="Steindel M."/>
            <person name="de Vasconcelos A.T."/>
            <person name="Grisard E.C."/>
        </authorList>
    </citation>
    <scope>NUCLEOTIDE SEQUENCE [LARGE SCALE GENOMIC DNA]</scope>
    <source>
        <strain evidence="3 4">SC58</strain>
    </source>
</reference>
<dbReference type="VEuPathDB" id="TriTrypDB:TRSC58_05808"/>
<dbReference type="PANTHER" id="PTHR11953">
    <property type="entry name" value="EXOSOME COMPLEX COMPONENT"/>
    <property type="match status" value="1"/>
</dbReference>
<dbReference type="InterPro" id="IPR027408">
    <property type="entry name" value="PNPase/RNase_PH_dom_sf"/>
</dbReference>
<dbReference type="GO" id="GO:0003723">
    <property type="term" value="F:RNA binding"/>
    <property type="evidence" value="ECO:0007669"/>
    <property type="project" value="TreeGrafter"/>
</dbReference>
<dbReference type="SUPFAM" id="SSF55666">
    <property type="entry name" value="Ribonuclease PH domain 2-like"/>
    <property type="match status" value="1"/>
</dbReference>
<dbReference type="EMBL" id="AUPL01005808">
    <property type="protein sequence ID" value="ESL06517.1"/>
    <property type="molecule type" value="Genomic_DNA"/>
</dbReference>
<dbReference type="Proteomes" id="UP000031737">
    <property type="component" value="Unassembled WGS sequence"/>
</dbReference>
<dbReference type="InterPro" id="IPR036345">
    <property type="entry name" value="ExoRNase_PH_dom2_sf"/>
</dbReference>
<evidence type="ECO:0000256" key="1">
    <source>
        <dbReference type="ARBA" id="ARBA00006678"/>
    </source>
</evidence>
<dbReference type="FunFam" id="3.30.230.70:FF:000047">
    <property type="entry name" value="Exosome complex exonuclease RRP41A"/>
    <property type="match status" value="1"/>
</dbReference>
<dbReference type="PANTHER" id="PTHR11953:SF0">
    <property type="entry name" value="EXOSOME COMPLEX COMPONENT RRP41"/>
    <property type="match status" value="1"/>
</dbReference>
<evidence type="ECO:0000259" key="2">
    <source>
        <dbReference type="Pfam" id="PF01138"/>
    </source>
</evidence>
<sequence>MSEKKEYINPAGLRLDGRRPQETRRMTLEFGKLLGCDGSCTVTTGLSTVCATVYGPHEVTNRLEGKHNEAIIACEVAIAAFAGEKRRETQRRSRLSEEISAAVLEVARSVVLLPQYPNSQIHICVEVLRQDGSDKAACINAACLALVDASVAMRDIVYAQTVGLINAVDVVDLTTDEMRSQCPVICIAVKGHDPSSIVWMESNCRVAPEAISRLVTVAQKASQAVFTTALRGPLEDHAAAILKLQGDLGNID</sequence>
<keyword evidence="4" id="KW-1185">Reference proteome</keyword>
<dbReference type="GO" id="GO:0071028">
    <property type="term" value="P:nuclear mRNA surveillance"/>
    <property type="evidence" value="ECO:0007669"/>
    <property type="project" value="TreeGrafter"/>
</dbReference>
<dbReference type="GO" id="GO:0016075">
    <property type="term" value="P:rRNA catabolic process"/>
    <property type="evidence" value="ECO:0007669"/>
    <property type="project" value="TreeGrafter"/>
</dbReference>
<feature type="domain" description="Exoribonuclease phosphorolytic" evidence="2">
    <location>
        <begin position="22"/>
        <end position="151"/>
    </location>
</feature>
<evidence type="ECO:0000313" key="4">
    <source>
        <dbReference type="Proteomes" id="UP000031737"/>
    </source>
</evidence>
<dbReference type="InterPro" id="IPR001247">
    <property type="entry name" value="ExoRNase_PH_dom1"/>
</dbReference>
<gene>
    <name evidence="3" type="ORF">TRSC58_05808</name>
</gene>
<dbReference type="GO" id="GO:0071051">
    <property type="term" value="P:poly(A)-dependent snoRNA 3'-end processing"/>
    <property type="evidence" value="ECO:0007669"/>
    <property type="project" value="TreeGrafter"/>
</dbReference>
<dbReference type="GO" id="GO:0005730">
    <property type="term" value="C:nucleolus"/>
    <property type="evidence" value="ECO:0007669"/>
    <property type="project" value="TreeGrafter"/>
</dbReference>
<dbReference type="InterPro" id="IPR020568">
    <property type="entry name" value="Ribosomal_Su5_D2-typ_SF"/>
</dbReference>
<dbReference type="OrthoDB" id="27298at2759"/>
<dbReference type="Gene3D" id="3.30.230.70">
    <property type="entry name" value="GHMP Kinase, N-terminal domain"/>
    <property type="match status" value="1"/>
</dbReference>
<evidence type="ECO:0000313" key="3">
    <source>
        <dbReference type="EMBL" id="ESL06517.1"/>
    </source>
</evidence>
<protein>
    <submittedName>
        <fullName evidence="3">Ribosomal rRNA processing protein 41A</fullName>
    </submittedName>
</protein>
<proteinExistence type="inferred from homology"/>
<dbReference type="GO" id="GO:0034475">
    <property type="term" value="P:U4 snRNA 3'-end processing"/>
    <property type="evidence" value="ECO:0007669"/>
    <property type="project" value="TreeGrafter"/>
</dbReference>
<accession>A0A061IZQ1</accession>